<dbReference type="Gene3D" id="3.80.10.10">
    <property type="entry name" value="Ribonuclease Inhibitor"/>
    <property type="match status" value="5"/>
</dbReference>
<keyword evidence="2" id="KW-0433">Leucine-rich repeat</keyword>
<evidence type="ECO:0000256" key="1">
    <source>
        <dbReference type="ARBA" id="ARBA00022468"/>
    </source>
</evidence>
<dbReference type="InterPro" id="IPR001611">
    <property type="entry name" value="Leu-rich_rpt"/>
</dbReference>
<dbReference type="InterPro" id="IPR032675">
    <property type="entry name" value="LRR_dom_sf"/>
</dbReference>
<sequence length="629" mass="69615">MLQHDELFADDMLFHIFQYVEDRSLIVVCRLVSKQWYGEVMEMPLNLDFSKSRLRPRVDHHSLLLEQEEEISETGSTMIKQQQQPSTELREAETISEATRIYSILSPPISNITCLNLSNNLLGHDQLNTLASCENLKNLKSLDLSANDFSRNSSSSSSSCSAIFSLVWTIAASPVMSNLRELYVQTNSLTRASVEAIGNSKTLTNLTILDLAYNKIQACDVECLTQSSNMKNLTLLDLSHNAVRLVGARCIASSKYLNNIRTLNLANAIDDEGVKVLITSRSMSNLTQLNLEGVYSPRITPKHPFPMFASSVFNSSLTHLSIQIRFVVPKAFMKDITVLHNLQYLKLSFSPIDIDGAKELAAHESSKRIKTLHLICCKISEEAGALLMQSPHLVNLTSLNLSGNQLDGTLLFNLSMYTTIHFEKLTSLDLSSNGIKSDGAVLMSQCSRLLRNVKELNLNYNTINDQGLSALASSKYLSNLTILKLSSNGIGDYGVASLCESEYLKHLTHLNLFANSQIYSEGAISIANSVNMKNLTFIMLNNCNIGSKGAVALASSELMQNLTGLHVSCNCISSTGALAIVSSKYLTKLQELDMQGNVFGGNTYEEITTRLSTFKYLTTVVIQRQRHFI</sequence>
<dbReference type="PANTHER" id="PTHR24113">
    <property type="entry name" value="RAN GTPASE-ACTIVATING PROTEIN 1"/>
    <property type="match status" value="1"/>
</dbReference>
<evidence type="ECO:0000256" key="3">
    <source>
        <dbReference type="ARBA" id="ARBA00022737"/>
    </source>
</evidence>
<dbReference type="RefSeq" id="XP_044547208.1">
    <property type="nucleotide sequence ID" value="XM_044696386.1"/>
</dbReference>
<evidence type="ECO:0000256" key="2">
    <source>
        <dbReference type="ARBA" id="ARBA00022614"/>
    </source>
</evidence>
<dbReference type="SUPFAM" id="SSF52047">
    <property type="entry name" value="RNI-like"/>
    <property type="match status" value="2"/>
</dbReference>
<name>A0AA88KJ82_NAELO</name>
<dbReference type="GO" id="GO:0048471">
    <property type="term" value="C:perinuclear region of cytoplasm"/>
    <property type="evidence" value="ECO:0007669"/>
    <property type="project" value="TreeGrafter"/>
</dbReference>
<dbReference type="GO" id="GO:0031267">
    <property type="term" value="F:small GTPase binding"/>
    <property type="evidence" value="ECO:0007669"/>
    <property type="project" value="TreeGrafter"/>
</dbReference>
<dbReference type="GO" id="GO:0006913">
    <property type="term" value="P:nucleocytoplasmic transport"/>
    <property type="evidence" value="ECO:0007669"/>
    <property type="project" value="TreeGrafter"/>
</dbReference>
<evidence type="ECO:0000313" key="6">
    <source>
        <dbReference type="Proteomes" id="UP000816034"/>
    </source>
</evidence>
<evidence type="ECO:0000313" key="5">
    <source>
        <dbReference type="EMBL" id="KAG2381528.1"/>
    </source>
</evidence>
<keyword evidence="1" id="KW-0343">GTPase activation</keyword>
<dbReference type="GO" id="GO:0005634">
    <property type="term" value="C:nucleus"/>
    <property type="evidence" value="ECO:0007669"/>
    <property type="project" value="TreeGrafter"/>
</dbReference>
<dbReference type="InterPro" id="IPR027038">
    <property type="entry name" value="RanGap"/>
</dbReference>
<dbReference type="InterPro" id="IPR036047">
    <property type="entry name" value="F-box-like_dom_sf"/>
</dbReference>
<dbReference type="GO" id="GO:0005829">
    <property type="term" value="C:cytosol"/>
    <property type="evidence" value="ECO:0007669"/>
    <property type="project" value="TreeGrafter"/>
</dbReference>
<accession>A0AA88KJ82</accession>
<dbReference type="SMART" id="SM00365">
    <property type="entry name" value="LRR_SD22"/>
    <property type="match status" value="7"/>
</dbReference>
<dbReference type="Proteomes" id="UP000816034">
    <property type="component" value="Unassembled WGS sequence"/>
</dbReference>
<dbReference type="AlphaFoldDB" id="A0AA88KJ82"/>
<dbReference type="SMART" id="SM00369">
    <property type="entry name" value="LRR_TYP"/>
    <property type="match status" value="7"/>
</dbReference>
<keyword evidence="6" id="KW-1185">Reference proteome</keyword>
<dbReference type="Pfam" id="PF13516">
    <property type="entry name" value="LRR_6"/>
    <property type="match status" value="8"/>
</dbReference>
<gene>
    <name evidence="5" type="ORF">C9374_006517</name>
</gene>
<dbReference type="GO" id="GO:0005096">
    <property type="term" value="F:GTPase activator activity"/>
    <property type="evidence" value="ECO:0007669"/>
    <property type="project" value="UniProtKB-KW"/>
</dbReference>
<dbReference type="EMBL" id="PYSW02000027">
    <property type="protein sequence ID" value="KAG2381528.1"/>
    <property type="molecule type" value="Genomic_DNA"/>
</dbReference>
<dbReference type="InterPro" id="IPR001810">
    <property type="entry name" value="F-box_dom"/>
</dbReference>
<proteinExistence type="predicted"/>
<organism evidence="5 6">
    <name type="scientific">Naegleria lovaniensis</name>
    <name type="common">Amoeba</name>
    <dbReference type="NCBI Taxonomy" id="51637"/>
    <lineage>
        <taxon>Eukaryota</taxon>
        <taxon>Discoba</taxon>
        <taxon>Heterolobosea</taxon>
        <taxon>Tetramitia</taxon>
        <taxon>Eutetramitia</taxon>
        <taxon>Vahlkampfiidae</taxon>
        <taxon>Naegleria</taxon>
    </lineage>
</organism>
<dbReference type="Pfam" id="PF00646">
    <property type="entry name" value="F-box"/>
    <property type="match status" value="1"/>
</dbReference>
<feature type="domain" description="F-box" evidence="4">
    <location>
        <begin position="10"/>
        <end position="37"/>
    </location>
</feature>
<reference evidence="5 6" key="1">
    <citation type="journal article" date="2018" name="BMC Genomics">
        <title>The genome of Naegleria lovaniensis, the basis for a comparative approach to unravel pathogenicity factors of the human pathogenic amoeba N. fowleri.</title>
        <authorList>
            <person name="Liechti N."/>
            <person name="Schurch N."/>
            <person name="Bruggmann R."/>
            <person name="Wittwer M."/>
        </authorList>
    </citation>
    <scope>NUCLEOTIDE SEQUENCE [LARGE SCALE GENOMIC DNA]</scope>
    <source>
        <strain evidence="5 6">ATCC 30569</strain>
    </source>
</reference>
<dbReference type="SUPFAM" id="SSF81383">
    <property type="entry name" value="F-box domain"/>
    <property type="match status" value="1"/>
</dbReference>
<protein>
    <recommendedName>
        <fullName evidence="4">F-box domain-containing protein</fullName>
    </recommendedName>
</protein>
<dbReference type="PANTHER" id="PTHR24113:SF12">
    <property type="entry name" value="RAN GTPASE-ACTIVATING PROTEIN 1"/>
    <property type="match status" value="1"/>
</dbReference>
<dbReference type="InterPro" id="IPR003591">
    <property type="entry name" value="Leu-rich_rpt_typical-subtyp"/>
</dbReference>
<dbReference type="SMART" id="SM00368">
    <property type="entry name" value="LRR_RI"/>
    <property type="match status" value="6"/>
</dbReference>
<evidence type="ECO:0000259" key="4">
    <source>
        <dbReference type="Pfam" id="PF00646"/>
    </source>
</evidence>
<keyword evidence="3" id="KW-0677">Repeat</keyword>
<dbReference type="Pfam" id="PF00560">
    <property type="entry name" value="LRR_1"/>
    <property type="match status" value="1"/>
</dbReference>
<dbReference type="GeneID" id="68098971"/>
<comment type="caution">
    <text evidence="5">The sequence shown here is derived from an EMBL/GenBank/DDBJ whole genome shotgun (WGS) entry which is preliminary data.</text>
</comment>